<protein>
    <submittedName>
        <fullName evidence="3">ArsC family protein</fullName>
    </submittedName>
</protein>
<evidence type="ECO:0000256" key="2">
    <source>
        <dbReference type="PROSITE-ProRule" id="PRU01282"/>
    </source>
</evidence>
<gene>
    <name evidence="3" type="primary">yffB</name>
    <name evidence="3" type="ORF">NCTC12227_00678</name>
</gene>
<dbReference type="OrthoDB" id="9803749at2"/>
<dbReference type="InterPro" id="IPR036249">
    <property type="entry name" value="Thioredoxin-like_sf"/>
</dbReference>
<organism evidence="3 4">
    <name type="scientific">Neisseria animaloris</name>
    <dbReference type="NCBI Taxonomy" id="326522"/>
    <lineage>
        <taxon>Bacteria</taxon>
        <taxon>Pseudomonadati</taxon>
        <taxon>Pseudomonadota</taxon>
        <taxon>Betaproteobacteria</taxon>
        <taxon>Neisseriales</taxon>
        <taxon>Neisseriaceae</taxon>
        <taxon>Neisseria</taxon>
    </lineage>
</organism>
<dbReference type="Proteomes" id="UP000268229">
    <property type="component" value="Chromosome"/>
</dbReference>
<dbReference type="KEGG" id="nani:NCTC12227_00678"/>
<dbReference type="Pfam" id="PF03960">
    <property type="entry name" value="ArsC"/>
    <property type="match status" value="1"/>
</dbReference>
<dbReference type="PANTHER" id="PTHR30041">
    <property type="entry name" value="ARSENATE REDUCTASE"/>
    <property type="match status" value="1"/>
</dbReference>
<keyword evidence="4" id="KW-1185">Reference proteome</keyword>
<dbReference type="InterPro" id="IPR006660">
    <property type="entry name" value="Arsenate_reductase-like"/>
</dbReference>
<dbReference type="PANTHER" id="PTHR30041:SF8">
    <property type="entry name" value="PROTEIN YFFB"/>
    <property type="match status" value="1"/>
</dbReference>
<dbReference type="CDD" id="cd03035">
    <property type="entry name" value="ArsC_Yffb"/>
    <property type="match status" value="1"/>
</dbReference>
<evidence type="ECO:0000256" key="1">
    <source>
        <dbReference type="ARBA" id="ARBA00007198"/>
    </source>
</evidence>
<sequence>MTIIYGIPNCDTVKKARAWLAENGIVAEFVDFKKTPPDERLVQSWLRDIPLETLLNKRGTTWRKLTAEEQALADTQEGAVELMVAQPSLIKRPVLNCNGRYYAGFQTASYEEIFAK</sequence>
<dbReference type="STRING" id="326522.BWD08_07125"/>
<reference evidence="3 4" key="1">
    <citation type="submission" date="2018-12" db="EMBL/GenBank/DDBJ databases">
        <authorList>
            <consortium name="Pathogen Informatics"/>
        </authorList>
    </citation>
    <scope>NUCLEOTIDE SEQUENCE [LARGE SCALE GENOMIC DNA]</scope>
    <source>
        <strain evidence="3 4">NCTC12227</strain>
    </source>
</reference>
<accession>A0A1X3CIZ8</accession>
<dbReference type="RefSeq" id="WP_085390470.1">
    <property type="nucleotide sequence ID" value="NZ_JBGNXI010000005.1"/>
</dbReference>
<evidence type="ECO:0000313" key="4">
    <source>
        <dbReference type="Proteomes" id="UP000268229"/>
    </source>
</evidence>
<dbReference type="Gene3D" id="3.40.30.10">
    <property type="entry name" value="Glutaredoxin"/>
    <property type="match status" value="1"/>
</dbReference>
<dbReference type="PROSITE" id="PS51353">
    <property type="entry name" value="ARSC"/>
    <property type="match status" value="1"/>
</dbReference>
<evidence type="ECO:0000313" key="3">
    <source>
        <dbReference type="EMBL" id="VEJ20956.1"/>
    </source>
</evidence>
<dbReference type="SUPFAM" id="SSF52833">
    <property type="entry name" value="Thioredoxin-like"/>
    <property type="match status" value="1"/>
</dbReference>
<name>A0A1X3CIZ8_9NEIS</name>
<dbReference type="AlphaFoldDB" id="A0A1X3CIZ8"/>
<dbReference type="InterPro" id="IPR006504">
    <property type="entry name" value="Tscrpt_reg_Spx/MgsR"/>
</dbReference>
<comment type="similarity">
    <text evidence="1 2">Belongs to the ArsC family.</text>
</comment>
<dbReference type="NCBIfam" id="TIGR01617">
    <property type="entry name" value="arsC_related"/>
    <property type="match status" value="1"/>
</dbReference>
<dbReference type="EMBL" id="LR134516">
    <property type="protein sequence ID" value="VEJ20956.1"/>
    <property type="molecule type" value="Genomic_DNA"/>
</dbReference>
<proteinExistence type="inferred from homology"/>